<feature type="chain" id="PRO_5046031165" description="Ecp2 effector protein domain-containing protein" evidence="2">
    <location>
        <begin position="21"/>
        <end position="388"/>
    </location>
</feature>
<evidence type="ECO:0000256" key="2">
    <source>
        <dbReference type="SAM" id="SignalP"/>
    </source>
</evidence>
<evidence type="ECO:0000313" key="4">
    <source>
        <dbReference type="Proteomes" id="UP001172684"/>
    </source>
</evidence>
<evidence type="ECO:0000313" key="3">
    <source>
        <dbReference type="EMBL" id="KAJ9659182.1"/>
    </source>
</evidence>
<organism evidence="3 4">
    <name type="scientific">Coniosporium apollinis</name>
    <dbReference type="NCBI Taxonomy" id="61459"/>
    <lineage>
        <taxon>Eukaryota</taxon>
        <taxon>Fungi</taxon>
        <taxon>Dikarya</taxon>
        <taxon>Ascomycota</taxon>
        <taxon>Pezizomycotina</taxon>
        <taxon>Dothideomycetes</taxon>
        <taxon>Dothideomycetes incertae sedis</taxon>
        <taxon>Coniosporium</taxon>
    </lineage>
</organism>
<feature type="signal peptide" evidence="2">
    <location>
        <begin position="1"/>
        <end position="20"/>
    </location>
</feature>
<keyword evidence="2" id="KW-0732">Signal</keyword>
<gene>
    <name evidence="3" type="ORF">H2201_007444</name>
</gene>
<sequence length="388" mass="42868">MVYLTASLITALSVSRTVAAAAILGPYDRLIEKDSVSPANSNANIIEREPDSSLFGRADCEGVLTLVDLRNDDYSVSHLYCLAPKECRNVVPKPLGKVSTVFVSSGVEELRCTFFAVSCEKFPGRKTVDSAKNAAGAIGKVLGLPALAVREEQCSGDRTALWMIDKSNRKNHEGACLAVDECHNIRAELHGKDIRAGLATDVDESRCEFFIQHNCPADAKWEERQTFTTLRKTLFEPLEWMSAPFASVSCTVFKTPETVSRREADEKPPQEGSISPALSARQWDCTGKNTYLQVAEDGNSSNHESVCLAPEKCYNLLPRLLNKTVKTNIMTAEEDSWCIFYANPNCPREPYVNWGWPLPDPRTKLDGAISSVRCVKWNPTPRNGSLKS</sequence>
<proteinExistence type="predicted"/>
<comment type="caution">
    <text evidence="3">The sequence shown here is derived from an EMBL/GenBank/DDBJ whole genome shotgun (WGS) entry which is preliminary data.</text>
</comment>
<feature type="compositionally biased region" description="Basic and acidic residues" evidence="1">
    <location>
        <begin position="259"/>
        <end position="269"/>
    </location>
</feature>
<accession>A0ABQ9NIT7</accession>
<name>A0ABQ9NIT7_9PEZI</name>
<evidence type="ECO:0008006" key="5">
    <source>
        <dbReference type="Google" id="ProtNLM"/>
    </source>
</evidence>
<keyword evidence="4" id="KW-1185">Reference proteome</keyword>
<dbReference type="EMBL" id="JAPDRL010000078">
    <property type="protein sequence ID" value="KAJ9659182.1"/>
    <property type="molecule type" value="Genomic_DNA"/>
</dbReference>
<evidence type="ECO:0000256" key="1">
    <source>
        <dbReference type="SAM" id="MobiDB-lite"/>
    </source>
</evidence>
<reference evidence="3" key="1">
    <citation type="submission" date="2022-10" db="EMBL/GenBank/DDBJ databases">
        <title>Culturing micro-colonial fungi from biological soil crusts in the Mojave desert and describing Neophaeococcomyces mojavensis, and introducing the new genera and species Taxawa tesnikishii.</title>
        <authorList>
            <person name="Kurbessoian T."/>
            <person name="Stajich J.E."/>
        </authorList>
    </citation>
    <scope>NUCLEOTIDE SEQUENCE</scope>
    <source>
        <strain evidence="3">TK_1</strain>
    </source>
</reference>
<dbReference type="Proteomes" id="UP001172684">
    <property type="component" value="Unassembled WGS sequence"/>
</dbReference>
<protein>
    <recommendedName>
        <fullName evidence="5">Ecp2 effector protein domain-containing protein</fullName>
    </recommendedName>
</protein>
<feature type="region of interest" description="Disordered" evidence="1">
    <location>
        <begin position="259"/>
        <end position="278"/>
    </location>
</feature>